<dbReference type="GO" id="GO:0032527">
    <property type="term" value="P:protein exit from endoplasmic reticulum"/>
    <property type="evidence" value="ECO:0007669"/>
    <property type="project" value="TreeGrafter"/>
</dbReference>
<keyword evidence="6" id="KW-0853">WD repeat</keyword>
<keyword evidence="12" id="KW-0458">Lysosome</keyword>
<evidence type="ECO:0000313" key="16">
    <source>
        <dbReference type="Proteomes" id="UP000518266"/>
    </source>
</evidence>
<dbReference type="PANTHER" id="PTHR11024">
    <property type="entry name" value="NUCLEAR PORE COMPLEX PROTEIN SEC13 / SEH1 FAMILY MEMBER"/>
    <property type="match status" value="1"/>
</dbReference>
<dbReference type="InterPro" id="IPR015943">
    <property type="entry name" value="WD40/YVTN_repeat-like_dom_sf"/>
</dbReference>
<dbReference type="PANTHER" id="PTHR11024:SF2">
    <property type="entry name" value="PROTEIN SEC13 HOMOLOG"/>
    <property type="match status" value="1"/>
</dbReference>
<dbReference type="Pfam" id="PF00400">
    <property type="entry name" value="WD40"/>
    <property type="match status" value="3"/>
</dbReference>
<feature type="region of interest" description="Disordered" evidence="14">
    <location>
        <begin position="434"/>
        <end position="479"/>
    </location>
</feature>
<accession>A0A7J5ZG08</accession>
<evidence type="ECO:0000256" key="1">
    <source>
        <dbReference type="ARBA" id="ARBA00004567"/>
    </source>
</evidence>
<comment type="subcellular location">
    <subcellularLocation>
        <location evidence="2">Lysosome membrane</location>
    </subcellularLocation>
    <subcellularLocation>
        <location evidence="1">Nucleus</location>
        <location evidence="1">Nuclear pore complex</location>
    </subcellularLocation>
</comment>
<evidence type="ECO:0000313" key="15">
    <source>
        <dbReference type="EMBL" id="KAF3860533.1"/>
    </source>
</evidence>
<dbReference type="SUPFAM" id="SSF82171">
    <property type="entry name" value="DPP6 N-terminal domain-like"/>
    <property type="match status" value="1"/>
</dbReference>
<dbReference type="GO" id="GO:0005765">
    <property type="term" value="C:lysosomal membrane"/>
    <property type="evidence" value="ECO:0007669"/>
    <property type="project" value="UniProtKB-SubCell"/>
</dbReference>
<dbReference type="GO" id="GO:0030127">
    <property type="term" value="C:COPII vesicle coat"/>
    <property type="evidence" value="ECO:0007669"/>
    <property type="project" value="TreeGrafter"/>
</dbReference>
<keyword evidence="13" id="KW-0539">Nucleus</keyword>
<reference evidence="15 16" key="1">
    <citation type="submission" date="2020-03" db="EMBL/GenBank/DDBJ databases">
        <title>Dissostichus mawsoni Genome sequencing and assembly.</title>
        <authorList>
            <person name="Park H."/>
        </authorList>
    </citation>
    <scope>NUCLEOTIDE SEQUENCE [LARGE SCALE GENOMIC DNA]</scope>
    <source>
        <strain evidence="15">DM0001</strain>
        <tissue evidence="15">Muscle</tissue>
    </source>
</reference>
<keyword evidence="9" id="KW-0653">Protein transport</keyword>
<evidence type="ECO:0000256" key="14">
    <source>
        <dbReference type="SAM" id="MobiDB-lite"/>
    </source>
</evidence>
<dbReference type="AlphaFoldDB" id="A0A7J5ZG08"/>
<dbReference type="GO" id="GO:0090114">
    <property type="term" value="P:COPII-coated vesicle budding"/>
    <property type="evidence" value="ECO:0007669"/>
    <property type="project" value="TreeGrafter"/>
</dbReference>
<keyword evidence="10" id="KW-0811">Translocation</keyword>
<evidence type="ECO:0000256" key="2">
    <source>
        <dbReference type="ARBA" id="ARBA00004656"/>
    </source>
</evidence>
<sequence>MFPVMDQLTCQTTSLNLWRSLAVQVFPAGSSHVQMNTRGAGGEVGDGAEGEAEVENMGKLEQMAQRKGFQCNLDWRKTSGVYDLAKWRSQGRSLIAEDGRVFIWTCDDPAGNTWTAKLLHKFNDVVWHVSWSITGNILAVSGGDNKVTLWKESMDGQWACISDVSKGQGAVSTITDTQQSEHTYVVSSFLWSPVVSCDGALQAGLTPSSCLQTTFNVGPCPRSSWHFSCALQPVSVSLLALASRWNNGIQHPTSGAMKMAGDIHGNWASFRAEFEDYLLATGLSEKEKPDGRVFIWTCDDPAGNTWTAKLLHKFNDVVWHVSWSITGNILAVSGGDNKVTLWKESMDGQWACISDVSKGQGAVSTITDTQQSEQTYVVSSFLWSPVVSCDGALQAGLTPSSCLQTTFNVGPCPRSSWLFSLRSPTWSDLRSPLPWTPSSFPGPDPLPRGSGPGKLDGVQGRGERRSDQVGERREKSQEERDRDGRVFIWTCDDPAGNTWTAKLLHKFNDVVWHVSWSITGNILAVSGGDNKVTLWKESMDGQWACISDVSKGQGAVSTITDTQQSEHTYVVSSFLWSPVVSCDGALQAGLTPSSCLQTTFNVGPCPAPPGSSPCALQPGQTSVPLSLGLRLASLAQTPCPDGRVFIWTCDDPAGNTWTAKLLHKFNDVVWHVSWSITGNILAVSGGDNKTQNWSNHEAPFLKSSVLEKKETTSFPKIFAVD</sequence>
<dbReference type="SMART" id="SM00320">
    <property type="entry name" value="WD40"/>
    <property type="match status" value="4"/>
</dbReference>
<dbReference type="EMBL" id="JAAKFY010000002">
    <property type="protein sequence ID" value="KAF3860533.1"/>
    <property type="molecule type" value="Genomic_DNA"/>
</dbReference>
<organism evidence="15 16">
    <name type="scientific">Dissostichus mawsoni</name>
    <name type="common">Antarctic cod</name>
    <dbReference type="NCBI Taxonomy" id="36200"/>
    <lineage>
        <taxon>Eukaryota</taxon>
        <taxon>Metazoa</taxon>
        <taxon>Chordata</taxon>
        <taxon>Craniata</taxon>
        <taxon>Vertebrata</taxon>
        <taxon>Euteleostomi</taxon>
        <taxon>Actinopterygii</taxon>
        <taxon>Neopterygii</taxon>
        <taxon>Teleostei</taxon>
        <taxon>Neoteleostei</taxon>
        <taxon>Acanthomorphata</taxon>
        <taxon>Eupercaria</taxon>
        <taxon>Perciformes</taxon>
        <taxon>Notothenioidei</taxon>
        <taxon>Nototheniidae</taxon>
        <taxon>Dissostichus</taxon>
    </lineage>
</organism>
<dbReference type="GO" id="GO:0031080">
    <property type="term" value="C:nuclear pore outer ring"/>
    <property type="evidence" value="ECO:0007669"/>
    <property type="project" value="TreeGrafter"/>
</dbReference>
<evidence type="ECO:0000256" key="4">
    <source>
        <dbReference type="ARBA" id="ARBA00019195"/>
    </source>
</evidence>
<evidence type="ECO:0000256" key="8">
    <source>
        <dbReference type="ARBA" id="ARBA00022816"/>
    </source>
</evidence>
<dbReference type="Gene3D" id="2.130.10.10">
    <property type="entry name" value="YVTN repeat-like/Quinoprotein amine dehydrogenase"/>
    <property type="match status" value="4"/>
</dbReference>
<evidence type="ECO:0000256" key="6">
    <source>
        <dbReference type="ARBA" id="ARBA00022574"/>
    </source>
</evidence>
<evidence type="ECO:0000256" key="12">
    <source>
        <dbReference type="ARBA" id="ARBA00023228"/>
    </source>
</evidence>
<evidence type="ECO:0000256" key="11">
    <source>
        <dbReference type="ARBA" id="ARBA00023132"/>
    </source>
</evidence>
<protein>
    <recommendedName>
        <fullName evidence="4">Protein SEC13 homolog</fullName>
    </recommendedName>
</protein>
<dbReference type="GO" id="GO:0005198">
    <property type="term" value="F:structural molecule activity"/>
    <property type="evidence" value="ECO:0007669"/>
    <property type="project" value="InterPro"/>
</dbReference>
<evidence type="ECO:0000256" key="10">
    <source>
        <dbReference type="ARBA" id="ARBA00023010"/>
    </source>
</evidence>
<name>A0A7J5ZG08_DISMA</name>
<dbReference type="OrthoDB" id="364224at2759"/>
<feature type="compositionally biased region" description="Basic and acidic residues" evidence="14">
    <location>
        <begin position="461"/>
        <end position="479"/>
    </location>
</feature>
<dbReference type="GO" id="GO:0006606">
    <property type="term" value="P:protein import into nucleus"/>
    <property type="evidence" value="ECO:0007669"/>
    <property type="project" value="TreeGrafter"/>
</dbReference>
<keyword evidence="5" id="KW-0813">Transport</keyword>
<evidence type="ECO:0000256" key="3">
    <source>
        <dbReference type="ARBA" id="ARBA00010102"/>
    </source>
</evidence>
<evidence type="ECO:0000256" key="9">
    <source>
        <dbReference type="ARBA" id="ARBA00022927"/>
    </source>
</evidence>
<dbReference type="Proteomes" id="UP000518266">
    <property type="component" value="Unassembled WGS sequence"/>
</dbReference>
<keyword evidence="8" id="KW-0509">mRNA transport</keyword>
<keyword evidence="16" id="KW-1185">Reference proteome</keyword>
<dbReference type="GO" id="GO:0051028">
    <property type="term" value="P:mRNA transport"/>
    <property type="evidence" value="ECO:0007669"/>
    <property type="project" value="UniProtKB-KW"/>
</dbReference>
<dbReference type="InterPro" id="IPR001680">
    <property type="entry name" value="WD40_rpt"/>
</dbReference>
<proteinExistence type="inferred from homology"/>
<dbReference type="GO" id="GO:0032008">
    <property type="term" value="P:positive regulation of TOR signaling"/>
    <property type="evidence" value="ECO:0007669"/>
    <property type="project" value="TreeGrafter"/>
</dbReference>
<evidence type="ECO:0000256" key="7">
    <source>
        <dbReference type="ARBA" id="ARBA00022737"/>
    </source>
</evidence>
<evidence type="ECO:0000256" key="13">
    <source>
        <dbReference type="ARBA" id="ARBA00023242"/>
    </source>
</evidence>
<gene>
    <name evidence="15" type="ORF">F7725_000788</name>
</gene>
<comment type="similarity">
    <text evidence="3">Belongs to the WD repeat SEC13 family.</text>
</comment>
<comment type="caution">
    <text evidence="15">The sequence shown here is derived from an EMBL/GenBank/DDBJ whole genome shotgun (WGS) entry which is preliminary data.</text>
</comment>
<dbReference type="InterPro" id="IPR037363">
    <property type="entry name" value="Sec13/Seh1_fam"/>
</dbReference>
<keyword evidence="7" id="KW-0677">Repeat</keyword>
<keyword evidence="11" id="KW-0906">Nuclear pore complex</keyword>
<evidence type="ECO:0000256" key="5">
    <source>
        <dbReference type="ARBA" id="ARBA00022448"/>
    </source>
</evidence>